<evidence type="ECO:0000313" key="1">
    <source>
        <dbReference type="EMBL" id="MFH0250386.1"/>
    </source>
</evidence>
<comment type="caution">
    <text evidence="1">The sequence shown here is derived from an EMBL/GenBank/DDBJ whole genome shotgun (WGS) entry which is preliminary data.</text>
</comment>
<evidence type="ECO:0000313" key="2">
    <source>
        <dbReference type="Proteomes" id="UP001607069"/>
    </source>
</evidence>
<organism evidence="1 2">
    <name type="scientific">Streptomyces chitinivorans</name>
    <dbReference type="NCBI Taxonomy" id="1257027"/>
    <lineage>
        <taxon>Bacteria</taxon>
        <taxon>Bacillati</taxon>
        <taxon>Actinomycetota</taxon>
        <taxon>Actinomycetes</taxon>
        <taxon>Kitasatosporales</taxon>
        <taxon>Streptomycetaceae</taxon>
        <taxon>Streptomyces</taxon>
    </lineage>
</organism>
<gene>
    <name evidence="1" type="ORF">ACG5V6_19505</name>
</gene>
<dbReference type="EMBL" id="JBIHMK010000079">
    <property type="protein sequence ID" value="MFH0250386.1"/>
    <property type="molecule type" value="Genomic_DNA"/>
</dbReference>
<reference evidence="1 2" key="1">
    <citation type="submission" date="2024-10" db="EMBL/GenBank/DDBJ databases">
        <authorList>
            <person name="Cho J.-C."/>
        </authorList>
    </citation>
    <scope>NUCLEOTIDE SEQUENCE [LARGE SCALE GENOMIC DNA]</scope>
    <source>
        <strain evidence="1 2">KCTC29696</strain>
    </source>
</reference>
<keyword evidence="2" id="KW-1185">Reference proteome</keyword>
<proteinExistence type="predicted"/>
<sequence length="63" mass="6451">MAGRDTSPGAVAEEDVAAPLTRRHDGIGALFDAVENAAAGDDGGDECRAALATARGALRREER</sequence>
<name>A0ABW7HXS9_9ACTN</name>
<dbReference type="Proteomes" id="UP001607069">
    <property type="component" value="Unassembled WGS sequence"/>
</dbReference>
<accession>A0ABW7HXS9</accession>
<dbReference type="RefSeq" id="WP_279948747.1">
    <property type="nucleotide sequence ID" value="NZ_BAABEN010000026.1"/>
</dbReference>
<protein>
    <submittedName>
        <fullName evidence="1">Uncharacterized protein</fullName>
    </submittedName>
</protein>